<evidence type="ECO:0000313" key="8">
    <source>
        <dbReference type="EMBL" id="SNB51352.1"/>
    </source>
</evidence>
<evidence type="ECO:0000256" key="5">
    <source>
        <dbReference type="ARBA" id="ARBA00022839"/>
    </source>
</evidence>
<dbReference type="GO" id="GO:0003723">
    <property type="term" value="F:RNA binding"/>
    <property type="evidence" value="ECO:0007669"/>
    <property type="project" value="UniProtKB-KW"/>
</dbReference>
<dbReference type="SMART" id="SM00849">
    <property type="entry name" value="Lactamase_B"/>
    <property type="match status" value="1"/>
</dbReference>
<evidence type="ECO:0000313" key="9">
    <source>
        <dbReference type="Proteomes" id="UP000197065"/>
    </source>
</evidence>
<dbReference type="Pfam" id="PF07521">
    <property type="entry name" value="RMMBL"/>
    <property type="match status" value="1"/>
</dbReference>
<dbReference type="Pfam" id="PF22505">
    <property type="entry name" value="RNase_J_b_CASP"/>
    <property type="match status" value="1"/>
</dbReference>
<dbReference type="CDD" id="cd07714">
    <property type="entry name" value="RNaseJ_MBL-fold"/>
    <property type="match status" value="1"/>
</dbReference>
<evidence type="ECO:0000259" key="7">
    <source>
        <dbReference type="SMART" id="SM00849"/>
    </source>
</evidence>
<dbReference type="InterPro" id="IPR036866">
    <property type="entry name" value="RibonucZ/Hydroxyglut_hydro"/>
</dbReference>
<dbReference type="PANTHER" id="PTHR43694">
    <property type="entry name" value="RIBONUCLEASE J"/>
    <property type="match status" value="1"/>
</dbReference>
<keyword evidence="5" id="KW-0269">Exonuclease</keyword>
<evidence type="ECO:0000256" key="1">
    <source>
        <dbReference type="ARBA" id="ARBA00022722"/>
    </source>
</evidence>
<protein>
    <submittedName>
        <fullName evidence="8">Ribonuclease J</fullName>
    </submittedName>
</protein>
<proteinExistence type="predicted"/>
<feature type="domain" description="Metallo-beta-lactamase" evidence="7">
    <location>
        <begin position="33"/>
        <end position="206"/>
    </location>
</feature>
<keyword evidence="9" id="KW-1185">Reference proteome</keyword>
<keyword evidence="3" id="KW-0378">Hydrolase</keyword>
<evidence type="ECO:0000256" key="2">
    <source>
        <dbReference type="ARBA" id="ARBA00022723"/>
    </source>
</evidence>
<evidence type="ECO:0000256" key="6">
    <source>
        <dbReference type="ARBA" id="ARBA00022884"/>
    </source>
</evidence>
<organism evidence="8 9">
    <name type="scientific">Arboricoccus pini</name>
    <dbReference type="NCBI Taxonomy" id="1963835"/>
    <lineage>
        <taxon>Bacteria</taxon>
        <taxon>Pseudomonadati</taxon>
        <taxon>Pseudomonadota</taxon>
        <taxon>Alphaproteobacteria</taxon>
        <taxon>Geminicoccales</taxon>
        <taxon>Geminicoccaceae</taxon>
        <taxon>Arboricoccus</taxon>
    </lineage>
</organism>
<dbReference type="EMBL" id="FYEH01000001">
    <property type="protein sequence ID" value="SNB51352.1"/>
    <property type="molecule type" value="Genomic_DNA"/>
</dbReference>
<dbReference type="InterPro" id="IPR041636">
    <property type="entry name" value="RNase_J_C"/>
</dbReference>
<evidence type="ECO:0000256" key="4">
    <source>
        <dbReference type="ARBA" id="ARBA00022833"/>
    </source>
</evidence>
<keyword evidence="6" id="KW-0694">RNA-binding</keyword>
<keyword evidence="1" id="KW-0540">Nuclease</keyword>
<dbReference type="RefSeq" id="WP_088559416.1">
    <property type="nucleotide sequence ID" value="NZ_FYEH01000001.1"/>
</dbReference>
<dbReference type="GO" id="GO:0004527">
    <property type="term" value="F:exonuclease activity"/>
    <property type="evidence" value="ECO:0007669"/>
    <property type="project" value="UniProtKB-KW"/>
</dbReference>
<dbReference type="GO" id="GO:0046872">
    <property type="term" value="F:metal ion binding"/>
    <property type="evidence" value="ECO:0007669"/>
    <property type="project" value="UniProtKB-KW"/>
</dbReference>
<dbReference type="InterPro" id="IPR042173">
    <property type="entry name" value="RNase_J_2"/>
</dbReference>
<keyword evidence="2" id="KW-0479">Metal-binding</keyword>
<dbReference type="SUPFAM" id="SSF56281">
    <property type="entry name" value="Metallo-hydrolase/oxidoreductase"/>
    <property type="match status" value="1"/>
</dbReference>
<dbReference type="Gene3D" id="3.40.50.10710">
    <property type="entry name" value="Metallo-hydrolase/oxidoreductase"/>
    <property type="match status" value="1"/>
</dbReference>
<dbReference type="OrthoDB" id="9770211at2"/>
<dbReference type="InterPro" id="IPR011108">
    <property type="entry name" value="RMMBL"/>
</dbReference>
<dbReference type="PANTHER" id="PTHR43694:SF1">
    <property type="entry name" value="RIBONUCLEASE J"/>
    <property type="match status" value="1"/>
</dbReference>
<dbReference type="Proteomes" id="UP000197065">
    <property type="component" value="Unassembled WGS sequence"/>
</dbReference>
<name>A0A212PWL9_9PROT</name>
<dbReference type="AlphaFoldDB" id="A0A212PWL9"/>
<evidence type="ECO:0000256" key="3">
    <source>
        <dbReference type="ARBA" id="ARBA00022801"/>
    </source>
</evidence>
<dbReference type="Gene3D" id="3.10.20.580">
    <property type="match status" value="1"/>
</dbReference>
<sequence>MSRHVKTSAKVAAWGEGGDELLFVPLGGVGEIGMNVYLYGMSGRWMMVDLGLTFPDERLPGVEIVLPDIGFAEGLGDDLEGLVLTHAHEDHLGAMPHLWPRLKCPIWCTPFTAAVLRRKLAEEGVDVRNLIHVVGDGESFKVGPFECRFIHVTHSIPEAAALVIDTPYGKIFHSGDWKLDPMPMVGPKTDAQALAKLGSEKVLAMLCDSTNILAPGTSGSEAEVRDSLIALMKTLPNRIVFTTFASNIARLETAIIAGHRAGREVCVVGRSMRRMLEAAKEVGYLKDLPPLVDERDAGSLPRNKVFYLTTGSQGESRAALSRIATGQHPRVRLEPGDTAIFSSKIIPGNERVLYNLHNMLVTAGVEVITEEDHFIHVSGHPCRDEVEQMYKWVRPRIAVPIHGEARHLAAHGRLALKMGVEQALVIRNGDMVQLAPGPAAVVDEVPVGRRVKESMELVDAEDELFRQRRRLSSHGTIFVSIVLDGFGSVLTAPLLTGLGVVDADRFERLRPRLGESITRAVEQLDDRLVMDDGRVADTVRATVRQGLDLARERRPLIEVQLTRLTQDVLDQLEEETAVR</sequence>
<dbReference type="Pfam" id="PF17770">
    <property type="entry name" value="RNase_J_C"/>
    <property type="match status" value="1"/>
</dbReference>
<keyword evidence="4" id="KW-0862">Zinc</keyword>
<dbReference type="InterPro" id="IPR055132">
    <property type="entry name" value="RNase_J_b_CASP"/>
</dbReference>
<accession>A0A212PWL9</accession>
<dbReference type="Gene3D" id="3.60.15.10">
    <property type="entry name" value="Ribonuclease Z/Hydroxyacylglutathione hydrolase-like"/>
    <property type="match status" value="1"/>
</dbReference>
<dbReference type="Pfam" id="PF12706">
    <property type="entry name" value="Lactamase_B_2"/>
    <property type="match status" value="1"/>
</dbReference>
<dbReference type="InterPro" id="IPR001279">
    <property type="entry name" value="Metallo-B-lactamas"/>
</dbReference>
<gene>
    <name evidence="8" type="ORF">SAMN07250955_10174</name>
</gene>
<reference evidence="8 9" key="1">
    <citation type="submission" date="2017-06" db="EMBL/GenBank/DDBJ databases">
        <authorList>
            <person name="Kim H.J."/>
            <person name="Triplett B.A."/>
        </authorList>
    </citation>
    <scope>NUCLEOTIDE SEQUENCE [LARGE SCALE GENOMIC DNA]</scope>
    <source>
        <strain evidence="8 9">B29T1</strain>
    </source>
</reference>